<protein>
    <submittedName>
        <fullName evidence="4">GNAT family N-acetyltransferase</fullName>
    </submittedName>
</protein>
<comment type="caution">
    <text evidence="4">The sequence shown here is derived from an EMBL/GenBank/DDBJ whole genome shotgun (WGS) entry which is preliminary data.</text>
</comment>
<evidence type="ECO:0000256" key="1">
    <source>
        <dbReference type="ARBA" id="ARBA00022679"/>
    </source>
</evidence>
<dbReference type="Gene3D" id="3.40.630.30">
    <property type="match status" value="1"/>
</dbReference>
<feature type="domain" description="N-acetyltransferase" evidence="3">
    <location>
        <begin position="3"/>
        <end position="150"/>
    </location>
</feature>
<dbReference type="GO" id="GO:0016747">
    <property type="term" value="F:acyltransferase activity, transferring groups other than amino-acyl groups"/>
    <property type="evidence" value="ECO:0007669"/>
    <property type="project" value="InterPro"/>
</dbReference>
<dbReference type="PANTHER" id="PTHR43877">
    <property type="entry name" value="AMINOALKYLPHOSPHONATE N-ACETYLTRANSFERASE-RELATED-RELATED"/>
    <property type="match status" value="1"/>
</dbReference>
<dbReference type="SUPFAM" id="SSF55729">
    <property type="entry name" value="Acyl-CoA N-acyltransferases (Nat)"/>
    <property type="match status" value="1"/>
</dbReference>
<keyword evidence="1" id="KW-0808">Transferase</keyword>
<sequence length="150" mass="16264">MSITVETGDPRAPQAQALLEASHALMQELFPAESNHYLSVDALCGEDIRFLVAQDGEHTLGCGAVALKGDYGEVKSMFVASEARGRGVANKLMEALIETARAEGLKTLKLETGNSLTAAHKLYEKHGFTYCGPFGDYEDDPLSLFMERPL</sequence>
<dbReference type="PANTHER" id="PTHR43877:SF5">
    <property type="entry name" value="BLL8307 PROTEIN"/>
    <property type="match status" value="1"/>
</dbReference>
<dbReference type="InterPro" id="IPR050832">
    <property type="entry name" value="Bact_Acetyltransf"/>
</dbReference>
<keyword evidence="2" id="KW-0012">Acyltransferase</keyword>
<accession>A0AAE3LPC9</accession>
<dbReference type="CDD" id="cd04301">
    <property type="entry name" value="NAT_SF"/>
    <property type="match status" value="1"/>
</dbReference>
<dbReference type="AlphaFoldDB" id="A0AAE3LPC9"/>
<proteinExistence type="predicted"/>
<evidence type="ECO:0000313" key="5">
    <source>
        <dbReference type="Proteomes" id="UP001208041"/>
    </source>
</evidence>
<evidence type="ECO:0000256" key="2">
    <source>
        <dbReference type="ARBA" id="ARBA00023315"/>
    </source>
</evidence>
<dbReference type="Proteomes" id="UP001208041">
    <property type="component" value="Unassembled WGS sequence"/>
</dbReference>
<dbReference type="Pfam" id="PF00583">
    <property type="entry name" value="Acetyltransf_1"/>
    <property type="match status" value="1"/>
</dbReference>
<dbReference type="EMBL" id="JAOYFC010000001">
    <property type="protein sequence ID" value="MCV6823227.1"/>
    <property type="molecule type" value="Genomic_DNA"/>
</dbReference>
<dbReference type="PROSITE" id="PS51186">
    <property type="entry name" value="GNAT"/>
    <property type="match status" value="1"/>
</dbReference>
<dbReference type="InterPro" id="IPR000182">
    <property type="entry name" value="GNAT_dom"/>
</dbReference>
<dbReference type="RefSeq" id="WP_263952061.1">
    <property type="nucleotide sequence ID" value="NZ_JAOYFC010000001.1"/>
</dbReference>
<reference evidence="4" key="1">
    <citation type="submission" date="2022-10" db="EMBL/GenBank/DDBJ databases">
        <authorList>
            <person name="Yue Y."/>
        </authorList>
    </citation>
    <scope>NUCLEOTIDE SEQUENCE</scope>
    <source>
        <strain evidence="4">Z654</strain>
    </source>
</reference>
<organism evidence="4 5">
    <name type="scientific">Halocynthiibacter halioticoli</name>
    <dbReference type="NCBI Taxonomy" id="2986804"/>
    <lineage>
        <taxon>Bacteria</taxon>
        <taxon>Pseudomonadati</taxon>
        <taxon>Pseudomonadota</taxon>
        <taxon>Alphaproteobacteria</taxon>
        <taxon>Rhodobacterales</taxon>
        <taxon>Paracoccaceae</taxon>
        <taxon>Halocynthiibacter</taxon>
    </lineage>
</organism>
<dbReference type="InterPro" id="IPR016181">
    <property type="entry name" value="Acyl_CoA_acyltransferase"/>
</dbReference>
<keyword evidence="5" id="KW-1185">Reference proteome</keyword>
<evidence type="ECO:0000313" key="4">
    <source>
        <dbReference type="EMBL" id="MCV6823227.1"/>
    </source>
</evidence>
<name>A0AAE3LPC9_9RHOB</name>
<evidence type="ECO:0000259" key="3">
    <source>
        <dbReference type="PROSITE" id="PS51186"/>
    </source>
</evidence>
<gene>
    <name evidence="4" type="ORF">OH136_01555</name>
</gene>